<keyword evidence="2" id="KW-1185">Reference proteome</keyword>
<reference evidence="2" key="2">
    <citation type="submission" date="2015-01" db="EMBL/GenBank/DDBJ databases">
        <title>Evolutionary Origins and Diversification of the Mycorrhizal Mutualists.</title>
        <authorList>
            <consortium name="DOE Joint Genome Institute"/>
            <consortium name="Mycorrhizal Genomics Consortium"/>
            <person name="Kohler A."/>
            <person name="Kuo A."/>
            <person name="Nagy L.G."/>
            <person name="Floudas D."/>
            <person name="Copeland A."/>
            <person name="Barry K.W."/>
            <person name="Cichocki N."/>
            <person name="Veneault-Fourrey C."/>
            <person name="LaButti K."/>
            <person name="Lindquist E.A."/>
            <person name="Lipzen A."/>
            <person name="Lundell T."/>
            <person name="Morin E."/>
            <person name="Murat C."/>
            <person name="Riley R."/>
            <person name="Ohm R."/>
            <person name="Sun H."/>
            <person name="Tunlid A."/>
            <person name="Henrissat B."/>
            <person name="Grigoriev I.V."/>
            <person name="Hibbett D.S."/>
            <person name="Martin F."/>
        </authorList>
    </citation>
    <scope>NUCLEOTIDE SEQUENCE [LARGE SCALE GENOMIC DNA]</scope>
    <source>
        <strain evidence="2">Marx 270</strain>
    </source>
</reference>
<evidence type="ECO:0000313" key="2">
    <source>
        <dbReference type="Proteomes" id="UP000054217"/>
    </source>
</evidence>
<dbReference type="AlphaFoldDB" id="A0A0C3NJ97"/>
<dbReference type="Proteomes" id="UP000054217">
    <property type="component" value="Unassembled WGS sequence"/>
</dbReference>
<sequence length="114" mass="13039">MDEALPDTCTDEAVAHHVDQSPTLTTTRTESVCVLSHNLVAKTDAIEKVRSVCVNVPAIRRIVPLPEEDRLIVMKRIHGETMEQLWPRLRLWTTIRIAWELRSFVSAHSHFAED</sequence>
<organism evidence="1 2">
    <name type="scientific">Pisolithus tinctorius Marx 270</name>
    <dbReference type="NCBI Taxonomy" id="870435"/>
    <lineage>
        <taxon>Eukaryota</taxon>
        <taxon>Fungi</taxon>
        <taxon>Dikarya</taxon>
        <taxon>Basidiomycota</taxon>
        <taxon>Agaricomycotina</taxon>
        <taxon>Agaricomycetes</taxon>
        <taxon>Agaricomycetidae</taxon>
        <taxon>Boletales</taxon>
        <taxon>Sclerodermatineae</taxon>
        <taxon>Pisolithaceae</taxon>
        <taxon>Pisolithus</taxon>
    </lineage>
</organism>
<name>A0A0C3NJ97_PISTI</name>
<dbReference type="InParanoid" id="A0A0C3NJ97"/>
<evidence type="ECO:0000313" key="1">
    <source>
        <dbReference type="EMBL" id="KIN95740.1"/>
    </source>
</evidence>
<reference evidence="1 2" key="1">
    <citation type="submission" date="2014-04" db="EMBL/GenBank/DDBJ databases">
        <authorList>
            <consortium name="DOE Joint Genome Institute"/>
            <person name="Kuo A."/>
            <person name="Kohler A."/>
            <person name="Costa M.D."/>
            <person name="Nagy L.G."/>
            <person name="Floudas D."/>
            <person name="Copeland A."/>
            <person name="Barry K.W."/>
            <person name="Cichocki N."/>
            <person name="Veneault-Fourrey C."/>
            <person name="LaButti K."/>
            <person name="Lindquist E.A."/>
            <person name="Lipzen A."/>
            <person name="Lundell T."/>
            <person name="Morin E."/>
            <person name="Murat C."/>
            <person name="Sun H."/>
            <person name="Tunlid A."/>
            <person name="Henrissat B."/>
            <person name="Grigoriev I.V."/>
            <person name="Hibbett D.S."/>
            <person name="Martin F."/>
            <person name="Nordberg H.P."/>
            <person name="Cantor M.N."/>
            <person name="Hua S.X."/>
        </authorList>
    </citation>
    <scope>NUCLEOTIDE SEQUENCE [LARGE SCALE GENOMIC DNA]</scope>
    <source>
        <strain evidence="1 2">Marx 270</strain>
    </source>
</reference>
<dbReference type="EMBL" id="KN832061">
    <property type="protein sequence ID" value="KIN95740.1"/>
    <property type="molecule type" value="Genomic_DNA"/>
</dbReference>
<dbReference type="HOGENOM" id="CLU_2122045_0_0_1"/>
<dbReference type="OrthoDB" id="2627553at2759"/>
<protein>
    <submittedName>
        <fullName evidence="1">Uncharacterized protein</fullName>
    </submittedName>
</protein>
<accession>A0A0C3NJ97</accession>
<gene>
    <name evidence="1" type="ORF">M404DRAFT_17017</name>
</gene>
<proteinExistence type="predicted"/>